<comment type="caution">
    <text evidence="7">The sequence shown here is derived from an EMBL/GenBank/DDBJ whole genome shotgun (WGS) entry which is preliminary data.</text>
</comment>
<evidence type="ECO:0000256" key="3">
    <source>
        <dbReference type="ARBA" id="ARBA00022729"/>
    </source>
</evidence>
<keyword evidence="2" id="KW-0813">Transport</keyword>
<evidence type="ECO:0000313" key="7">
    <source>
        <dbReference type="EMBL" id="KRL80201.1"/>
    </source>
</evidence>
<dbReference type="PATRIC" id="fig|1423740.3.peg.39"/>
<dbReference type="EMBL" id="AZFH01000067">
    <property type="protein sequence ID" value="KRL80201.1"/>
    <property type="molecule type" value="Genomic_DNA"/>
</dbReference>
<dbReference type="InterPro" id="IPR006059">
    <property type="entry name" value="SBP"/>
</dbReference>
<sequence>MKRLRTLIIGIVALIGILWLGVYQLNKTSGNQNAKVLNIYNWGDYIDPKLITKFEKQTGYKVNYETFDSNEAMYTKLQQGGTNYDVVVPSEYMIQKMKKAHLLSTLDHRQLPNLKYISSSYLNQSFDPQNKYTVPYFWGTLGIVYNDQVYQASDFQSWNQLWNQKFRGQIMFIDGAREFMGIGLTSLGYSLNSTNGYHLHQAYEKLKLLMPNAKAIVADEIKMYMANGEANVAVTYSGEAVDMLDRNDHLHYVLPKEGTNLWFDNLAIPKSAQNKKGAYAFINFMLEPENAAANAEYVGYSTPNTGALKLLPKSVTANKQFYPTKQALSKMEVYKDLGPSWVEKYNDYFLELKMYRK</sequence>
<dbReference type="PIRSF" id="PIRSF019574">
    <property type="entry name" value="Periplasmic_polyamine_BP"/>
    <property type="match status" value="1"/>
</dbReference>
<dbReference type="Gene3D" id="3.40.190.10">
    <property type="entry name" value="Periplasmic binding protein-like II"/>
    <property type="match status" value="2"/>
</dbReference>
<dbReference type="STRING" id="1423740.FC36_GL000035"/>
<dbReference type="PRINTS" id="PR00909">
    <property type="entry name" value="SPERMDNBNDNG"/>
</dbReference>
<dbReference type="Pfam" id="PF13416">
    <property type="entry name" value="SBP_bac_8"/>
    <property type="match status" value="1"/>
</dbReference>
<comment type="subcellular location">
    <subcellularLocation>
        <location evidence="1">Periplasm</location>
    </subcellularLocation>
</comment>
<feature type="transmembrane region" description="Helical" evidence="6">
    <location>
        <begin position="7"/>
        <end position="25"/>
    </location>
</feature>
<evidence type="ECO:0000256" key="5">
    <source>
        <dbReference type="PIRSR" id="PIRSR019574-1"/>
    </source>
</evidence>
<dbReference type="PANTHER" id="PTHR30222">
    <property type="entry name" value="SPERMIDINE/PUTRESCINE-BINDING PERIPLASMIC PROTEIN"/>
    <property type="match status" value="1"/>
</dbReference>
<dbReference type="InterPro" id="IPR001188">
    <property type="entry name" value="Sperm_putr-bd"/>
</dbReference>
<keyword evidence="6" id="KW-0472">Membrane</keyword>
<proteinExistence type="predicted"/>
<dbReference type="SUPFAM" id="SSF53850">
    <property type="entry name" value="Periplasmic binding protein-like II"/>
    <property type="match status" value="1"/>
</dbReference>
<organism evidence="7 8">
    <name type="scientific">Ligilactobacillus equi DSM 15833 = JCM 10991</name>
    <dbReference type="NCBI Taxonomy" id="1423740"/>
    <lineage>
        <taxon>Bacteria</taxon>
        <taxon>Bacillati</taxon>
        <taxon>Bacillota</taxon>
        <taxon>Bacilli</taxon>
        <taxon>Lactobacillales</taxon>
        <taxon>Lactobacillaceae</taxon>
        <taxon>Ligilactobacillus</taxon>
    </lineage>
</organism>
<gene>
    <name evidence="7" type="ORF">FC36_GL000035</name>
</gene>
<keyword evidence="6" id="KW-0812">Transmembrane</keyword>
<evidence type="ECO:0000256" key="1">
    <source>
        <dbReference type="ARBA" id="ARBA00004418"/>
    </source>
</evidence>
<keyword evidence="4" id="KW-0574">Periplasm</keyword>
<name>A0A0R1TGQ8_9LACO</name>
<protein>
    <submittedName>
        <fullName evidence="7">Spermidine putrescine-binding protein</fullName>
    </submittedName>
</protein>
<dbReference type="AlphaFoldDB" id="A0A0R1TGQ8"/>
<evidence type="ECO:0000256" key="2">
    <source>
        <dbReference type="ARBA" id="ARBA00022448"/>
    </source>
</evidence>
<keyword evidence="3" id="KW-0732">Signal</keyword>
<dbReference type="GO" id="GO:0015846">
    <property type="term" value="P:polyamine transport"/>
    <property type="evidence" value="ECO:0007669"/>
    <property type="project" value="InterPro"/>
</dbReference>
<dbReference type="OrthoDB" id="9769319at2"/>
<dbReference type="PANTHER" id="PTHR30222:SF17">
    <property type="entry name" value="SPERMIDINE_PUTRESCINE-BINDING PERIPLASMIC PROTEIN"/>
    <property type="match status" value="1"/>
</dbReference>
<dbReference type="GO" id="GO:0019808">
    <property type="term" value="F:polyamine binding"/>
    <property type="evidence" value="ECO:0007669"/>
    <property type="project" value="InterPro"/>
</dbReference>
<reference evidence="7 8" key="1">
    <citation type="journal article" date="2015" name="Genome Announc.">
        <title>Expanding the biotechnology potential of lactobacilli through comparative genomics of 213 strains and associated genera.</title>
        <authorList>
            <person name="Sun Z."/>
            <person name="Harris H.M."/>
            <person name="McCann A."/>
            <person name="Guo C."/>
            <person name="Argimon S."/>
            <person name="Zhang W."/>
            <person name="Yang X."/>
            <person name="Jeffery I.B."/>
            <person name="Cooney J.C."/>
            <person name="Kagawa T.F."/>
            <person name="Liu W."/>
            <person name="Song Y."/>
            <person name="Salvetti E."/>
            <person name="Wrobel A."/>
            <person name="Rasinkangas P."/>
            <person name="Parkhill J."/>
            <person name="Rea M.C."/>
            <person name="O'Sullivan O."/>
            <person name="Ritari J."/>
            <person name="Douillard F.P."/>
            <person name="Paul Ross R."/>
            <person name="Yang R."/>
            <person name="Briner A.E."/>
            <person name="Felis G.E."/>
            <person name="de Vos W.M."/>
            <person name="Barrangou R."/>
            <person name="Klaenhammer T.R."/>
            <person name="Caufield P.W."/>
            <person name="Cui Y."/>
            <person name="Zhang H."/>
            <person name="O'Toole P.W."/>
        </authorList>
    </citation>
    <scope>NUCLEOTIDE SEQUENCE [LARGE SCALE GENOMIC DNA]</scope>
    <source>
        <strain evidence="7 8">DSM 15833</strain>
    </source>
</reference>
<dbReference type="GO" id="GO:0042597">
    <property type="term" value="C:periplasmic space"/>
    <property type="evidence" value="ECO:0007669"/>
    <property type="project" value="UniProtKB-SubCell"/>
</dbReference>
<dbReference type="CDD" id="cd13663">
    <property type="entry name" value="PBP2_PotD_PotF_like_2"/>
    <property type="match status" value="1"/>
</dbReference>
<evidence type="ECO:0000256" key="6">
    <source>
        <dbReference type="SAM" id="Phobius"/>
    </source>
</evidence>
<dbReference type="Proteomes" id="UP000051048">
    <property type="component" value="Unassembled WGS sequence"/>
</dbReference>
<evidence type="ECO:0000313" key="8">
    <source>
        <dbReference type="Proteomes" id="UP000051048"/>
    </source>
</evidence>
<feature type="binding site" evidence="5">
    <location>
        <position position="92"/>
    </location>
    <ligand>
        <name>spermidine</name>
        <dbReference type="ChEBI" id="CHEBI:57834"/>
    </ligand>
</feature>
<accession>A0A0R1TGQ8</accession>
<evidence type="ECO:0000256" key="4">
    <source>
        <dbReference type="ARBA" id="ARBA00022764"/>
    </source>
</evidence>
<keyword evidence="6" id="KW-1133">Transmembrane helix</keyword>
<dbReference type="RefSeq" id="WP_025020422.1">
    <property type="nucleotide sequence ID" value="NZ_AZFH01000067.1"/>
</dbReference>